<keyword evidence="1" id="KW-0812">Transmembrane</keyword>
<dbReference type="AlphaFoldDB" id="A0A1W2BNH3"/>
<gene>
    <name evidence="2" type="ORF">SAMN06297251_1079</name>
</gene>
<keyword evidence="1" id="KW-0472">Membrane</keyword>
<evidence type="ECO:0000313" key="3">
    <source>
        <dbReference type="Proteomes" id="UP000192656"/>
    </source>
</evidence>
<dbReference type="Proteomes" id="UP000192656">
    <property type="component" value="Unassembled WGS sequence"/>
</dbReference>
<evidence type="ECO:0000256" key="1">
    <source>
        <dbReference type="SAM" id="Phobius"/>
    </source>
</evidence>
<evidence type="ECO:0000313" key="2">
    <source>
        <dbReference type="EMBL" id="SMC74421.1"/>
    </source>
</evidence>
<feature type="transmembrane region" description="Helical" evidence="1">
    <location>
        <begin position="16"/>
        <end position="39"/>
    </location>
</feature>
<proteinExistence type="predicted"/>
<sequence>MQLGEKQKALRSPRAILANMTAVAVLLSVIALLVFALVMRDEVVTIATYGLSN</sequence>
<protein>
    <submittedName>
        <fullName evidence="2">Uncharacterized protein</fullName>
    </submittedName>
</protein>
<organism evidence="2 3">
    <name type="scientific">Fulvimarina manganoxydans</name>
    <dbReference type="NCBI Taxonomy" id="937218"/>
    <lineage>
        <taxon>Bacteria</taxon>
        <taxon>Pseudomonadati</taxon>
        <taxon>Pseudomonadota</taxon>
        <taxon>Alphaproteobacteria</taxon>
        <taxon>Hyphomicrobiales</taxon>
        <taxon>Aurantimonadaceae</taxon>
        <taxon>Fulvimarina</taxon>
    </lineage>
</organism>
<accession>A0A1W2BNH3</accession>
<name>A0A1W2BNH3_9HYPH</name>
<keyword evidence="1" id="KW-1133">Transmembrane helix</keyword>
<reference evidence="2 3" key="1">
    <citation type="submission" date="2017-04" db="EMBL/GenBank/DDBJ databases">
        <authorList>
            <person name="Afonso C.L."/>
            <person name="Miller P.J."/>
            <person name="Scott M.A."/>
            <person name="Spackman E."/>
            <person name="Goraichik I."/>
            <person name="Dimitrov K.M."/>
            <person name="Suarez D.L."/>
            <person name="Swayne D.E."/>
        </authorList>
    </citation>
    <scope>NUCLEOTIDE SEQUENCE [LARGE SCALE GENOMIC DNA]</scope>
    <source>
        <strain evidence="2 3">CGMCC 1.10972</strain>
    </source>
</reference>
<dbReference type="RefSeq" id="WP_170923230.1">
    <property type="nucleotide sequence ID" value="NZ_FWXR01000007.1"/>
</dbReference>
<dbReference type="EMBL" id="FWXR01000007">
    <property type="protein sequence ID" value="SMC74421.1"/>
    <property type="molecule type" value="Genomic_DNA"/>
</dbReference>
<keyword evidence="3" id="KW-1185">Reference proteome</keyword>